<evidence type="ECO:0000256" key="7">
    <source>
        <dbReference type="ARBA" id="ARBA00022989"/>
    </source>
</evidence>
<gene>
    <name evidence="13" type="ORF">GV64_20860</name>
</gene>
<evidence type="ECO:0000256" key="1">
    <source>
        <dbReference type="ARBA" id="ARBA00004377"/>
    </source>
</evidence>
<proteinExistence type="inferred from homology"/>
<keyword evidence="8 11" id="KW-0472">Membrane</keyword>
<dbReference type="Proteomes" id="UP000027997">
    <property type="component" value="Unassembled WGS sequence"/>
</dbReference>
<evidence type="ECO:0000256" key="4">
    <source>
        <dbReference type="ARBA" id="ARBA00022481"/>
    </source>
</evidence>
<dbReference type="eggNOG" id="COG4970">
    <property type="taxonomic scope" value="Bacteria"/>
</dbReference>
<dbReference type="InterPro" id="IPR012902">
    <property type="entry name" value="N_methyl_site"/>
</dbReference>
<comment type="caution">
    <text evidence="13">The sequence shown here is derived from an EMBL/GenBank/DDBJ whole genome shotgun (WGS) entry which is preliminary data.</text>
</comment>
<evidence type="ECO:0000256" key="11">
    <source>
        <dbReference type="SAM" id="Phobius"/>
    </source>
</evidence>
<comment type="subcellular location">
    <subcellularLocation>
        <location evidence="1">Cell inner membrane</location>
        <topology evidence="1">Single-pass membrane protein</topology>
    </subcellularLocation>
</comment>
<dbReference type="STRING" id="305900.GV64_20860"/>
<keyword evidence="14" id="KW-1185">Reference proteome</keyword>
<feature type="domain" description="General secretion pathway GspH" evidence="12">
    <location>
        <begin position="81"/>
        <end position="197"/>
    </location>
</feature>
<keyword evidence="6 11" id="KW-0812">Transmembrane</keyword>
<organism evidence="13 14">
    <name type="scientific">Endozoicomonas elysicola</name>
    <dbReference type="NCBI Taxonomy" id="305900"/>
    <lineage>
        <taxon>Bacteria</taxon>
        <taxon>Pseudomonadati</taxon>
        <taxon>Pseudomonadota</taxon>
        <taxon>Gammaproteobacteria</taxon>
        <taxon>Oceanospirillales</taxon>
        <taxon>Endozoicomonadaceae</taxon>
        <taxon>Endozoicomonas</taxon>
    </lineage>
</organism>
<sequence length="208" mass="22993">MKYKVGHCFTTDYFAGSPRFRESKGSFLSLQSAQRRSNPSKNLGVSLVELLVSLSVAAILITVSAPGMKALIVNNRIDNVADEVYGSLMLARSEAIKRQRTVSLCSTVDDLTCDESNSGWHHGWLIFTDESDDGLLNDSDQLIRRIAEQSDLISIIWNRGYSLRFNSRGQTTQAGTFQICDQENSTDSKAIVISMTGRLRTEEQGACS</sequence>
<evidence type="ECO:0000256" key="10">
    <source>
        <dbReference type="ARBA" id="ARBA00030775"/>
    </source>
</evidence>
<evidence type="ECO:0000256" key="2">
    <source>
        <dbReference type="ARBA" id="ARBA00021549"/>
    </source>
</evidence>
<keyword evidence="3" id="KW-1003">Cell membrane</keyword>
<evidence type="ECO:0000313" key="14">
    <source>
        <dbReference type="Proteomes" id="UP000027997"/>
    </source>
</evidence>
<evidence type="ECO:0000256" key="3">
    <source>
        <dbReference type="ARBA" id="ARBA00022475"/>
    </source>
</evidence>
<dbReference type="RefSeq" id="WP_020581529.1">
    <property type="nucleotide sequence ID" value="NZ_JOJP01000001.1"/>
</dbReference>
<dbReference type="GO" id="GO:0015627">
    <property type="term" value="C:type II protein secretion system complex"/>
    <property type="evidence" value="ECO:0007669"/>
    <property type="project" value="InterPro"/>
</dbReference>
<keyword evidence="4" id="KW-0488">Methylation</keyword>
<accession>A0A081KFB9</accession>
<dbReference type="InterPro" id="IPR022346">
    <property type="entry name" value="T2SS_GspH"/>
</dbReference>
<dbReference type="EMBL" id="JOJP01000001">
    <property type="protein sequence ID" value="KEI72845.1"/>
    <property type="molecule type" value="Genomic_DNA"/>
</dbReference>
<evidence type="ECO:0000256" key="9">
    <source>
        <dbReference type="ARBA" id="ARBA00025772"/>
    </source>
</evidence>
<evidence type="ECO:0000313" key="13">
    <source>
        <dbReference type="EMBL" id="KEI72845.1"/>
    </source>
</evidence>
<evidence type="ECO:0000256" key="5">
    <source>
        <dbReference type="ARBA" id="ARBA00022519"/>
    </source>
</evidence>
<name>A0A081KFB9_9GAMM</name>
<keyword evidence="5" id="KW-0997">Cell inner membrane</keyword>
<comment type="similarity">
    <text evidence="9">Belongs to the GSP H family.</text>
</comment>
<dbReference type="SUPFAM" id="SSF54523">
    <property type="entry name" value="Pili subunits"/>
    <property type="match status" value="1"/>
</dbReference>
<dbReference type="GO" id="GO:0015628">
    <property type="term" value="P:protein secretion by the type II secretion system"/>
    <property type="evidence" value="ECO:0007669"/>
    <property type="project" value="InterPro"/>
</dbReference>
<keyword evidence="7 11" id="KW-1133">Transmembrane helix</keyword>
<protein>
    <recommendedName>
        <fullName evidence="2">Type II secretion system protein H</fullName>
    </recommendedName>
    <alternativeName>
        <fullName evidence="10">General secretion pathway protein H</fullName>
    </alternativeName>
</protein>
<dbReference type="Gene3D" id="3.55.40.10">
    <property type="entry name" value="minor pseudopilin epsh domain"/>
    <property type="match status" value="1"/>
</dbReference>
<dbReference type="AlphaFoldDB" id="A0A081KFB9"/>
<evidence type="ECO:0000259" key="12">
    <source>
        <dbReference type="Pfam" id="PF12019"/>
    </source>
</evidence>
<feature type="transmembrane region" description="Helical" evidence="11">
    <location>
        <begin position="43"/>
        <end position="65"/>
    </location>
</feature>
<reference evidence="13 14" key="1">
    <citation type="submission" date="2014-06" db="EMBL/GenBank/DDBJ databases">
        <title>Whole Genome Sequences of Three Symbiotic Endozoicomonas Bacteria.</title>
        <authorList>
            <person name="Neave M.J."/>
            <person name="Apprill A."/>
            <person name="Voolstra C.R."/>
        </authorList>
    </citation>
    <scope>NUCLEOTIDE SEQUENCE [LARGE SCALE GENOMIC DNA]</scope>
    <source>
        <strain evidence="13 14">DSM 22380</strain>
    </source>
</reference>
<dbReference type="Pfam" id="PF12019">
    <property type="entry name" value="GspH"/>
    <property type="match status" value="1"/>
</dbReference>
<evidence type="ECO:0000256" key="8">
    <source>
        <dbReference type="ARBA" id="ARBA00023136"/>
    </source>
</evidence>
<dbReference type="GO" id="GO:0005886">
    <property type="term" value="C:plasma membrane"/>
    <property type="evidence" value="ECO:0007669"/>
    <property type="project" value="UniProtKB-SubCell"/>
</dbReference>
<dbReference type="Pfam" id="PF07963">
    <property type="entry name" value="N_methyl"/>
    <property type="match status" value="1"/>
</dbReference>
<evidence type="ECO:0000256" key="6">
    <source>
        <dbReference type="ARBA" id="ARBA00022692"/>
    </source>
</evidence>
<dbReference type="InterPro" id="IPR045584">
    <property type="entry name" value="Pilin-like"/>
</dbReference>